<name>A0A094QGS0_9ZZZZ</name>
<feature type="non-terminal residue" evidence="1">
    <location>
        <position position="88"/>
    </location>
</feature>
<evidence type="ECO:0000313" key="1">
    <source>
        <dbReference type="EMBL" id="KGA13526.1"/>
    </source>
</evidence>
<dbReference type="EMBL" id="JNSK01000165">
    <property type="protein sequence ID" value="KGA13526.1"/>
    <property type="molecule type" value="Genomic_DNA"/>
</dbReference>
<dbReference type="AlphaFoldDB" id="A0A094QGS0"/>
<protein>
    <submittedName>
        <fullName evidence="1">Uncharacterized protein</fullName>
    </submittedName>
</protein>
<gene>
    <name evidence="1" type="ORF">GM50_22155</name>
</gene>
<reference evidence="1" key="1">
    <citation type="submission" date="2014-05" db="EMBL/GenBank/DDBJ databases">
        <title>Key roles for freshwater Actinobacteria revealed by deep metagenomic sequencing.</title>
        <authorList>
            <person name="Ghai R."/>
            <person name="Mizuno C.M."/>
            <person name="Picazo A."/>
            <person name="Camacho A."/>
            <person name="Rodriguez-Valera F."/>
        </authorList>
    </citation>
    <scope>NUCLEOTIDE SEQUENCE</scope>
</reference>
<organism evidence="1">
    <name type="scientific">freshwater metagenome</name>
    <dbReference type="NCBI Taxonomy" id="449393"/>
    <lineage>
        <taxon>unclassified sequences</taxon>
        <taxon>metagenomes</taxon>
        <taxon>ecological metagenomes</taxon>
    </lineage>
</organism>
<proteinExistence type="predicted"/>
<comment type="caution">
    <text evidence="1">The sequence shown here is derived from an EMBL/GenBank/DDBJ whole genome shotgun (WGS) entry which is preliminary data.</text>
</comment>
<sequence>MVLPFLTQVIVFFALFVVGDGEAVGEIEGLGSAVGVAGLADVMGAAVGNGSLSYATFPSAFRTLIGKFSGSGVSDRCFITERTSGLKL</sequence>
<accession>A0A094QGS0</accession>